<dbReference type="InterPro" id="IPR016181">
    <property type="entry name" value="Acyl_CoA_acyltransferase"/>
</dbReference>
<dbReference type="Gene3D" id="3.40.630.30">
    <property type="match status" value="1"/>
</dbReference>
<evidence type="ECO:0000313" key="2">
    <source>
        <dbReference type="EMBL" id="MBU3849533.1"/>
    </source>
</evidence>
<feature type="non-terminal residue" evidence="2">
    <location>
        <position position="182"/>
    </location>
</feature>
<sequence length="182" mass="21122">MIRPVNPQTDAERILAIYEPYILDTSVSFEYEVPSLKDFQKRIETISASYPYLVWEEDGEILGYTYASPHGERTAFLWDVDLSIYLKKEAQGKHIGKKLYQALFSILEKQGFITAYASIATPNLGSKEFHQAMGFTHVATFPKTGWKQDSWHDLLWFQKIIPQNGLPEKVFCKPSFDWKKEF</sequence>
<name>A0A9E2L0Z6_9SPIR</name>
<gene>
    <name evidence="2" type="ORF">IAA16_03085</name>
</gene>
<dbReference type="CDD" id="cd04301">
    <property type="entry name" value="NAT_SF"/>
    <property type="match status" value="1"/>
</dbReference>
<dbReference type="EMBL" id="JAHLFV010000068">
    <property type="protein sequence ID" value="MBU3849533.1"/>
    <property type="molecule type" value="Genomic_DNA"/>
</dbReference>
<dbReference type="PANTHER" id="PTHR43072">
    <property type="entry name" value="N-ACETYLTRANSFERASE"/>
    <property type="match status" value="1"/>
</dbReference>
<comment type="caution">
    <text evidence="2">The sequence shown here is derived from an EMBL/GenBank/DDBJ whole genome shotgun (WGS) entry which is preliminary data.</text>
</comment>
<protein>
    <submittedName>
        <fullName evidence="2">GNAT family N-acetyltransferase</fullName>
    </submittedName>
</protein>
<evidence type="ECO:0000259" key="1">
    <source>
        <dbReference type="PROSITE" id="PS51186"/>
    </source>
</evidence>
<dbReference type="InterPro" id="IPR000182">
    <property type="entry name" value="GNAT_dom"/>
</dbReference>
<evidence type="ECO:0000313" key="3">
    <source>
        <dbReference type="Proteomes" id="UP000823914"/>
    </source>
</evidence>
<dbReference type="GO" id="GO:0016747">
    <property type="term" value="F:acyltransferase activity, transferring groups other than amino-acyl groups"/>
    <property type="evidence" value="ECO:0007669"/>
    <property type="project" value="InterPro"/>
</dbReference>
<dbReference type="Pfam" id="PF13420">
    <property type="entry name" value="Acetyltransf_4"/>
    <property type="match status" value="1"/>
</dbReference>
<feature type="domain" description="N-acetyltransferase" evidence="1">
    <location>
        <begin position="1"/>
        <end position="161"/>
    </location>
</feature>
<dbReference type="AlphaFoldDB" id="A0A9E2L0Z6"/>
<reference evidence="2" key="2">
    <citation type="submission" date="2021-04" db="EMBL/GenBank/DDBJ databases">
        <authorList>
            <person name="Gilroy R."/>
        </authorList>
    </citation>
    <scope>NUCLEOTIDE SEQUENCE</scope>
    <source>
        <strain evidence="2">Gambia15-2214</strain>
    </source>
</reference>
<dbReference type="Proteomes" id="UP000823914">
    <property type="component" value="Unassembled WGS sequence"/>
</dbReference>
<dbReference type="PROSITE" id="PS51186">
    <property type="entry name" value="GNAT"/>
    <property type="match status" value="1"/>
</dbReference>
<dbReference type="SUPFAM" id="SSF55729">
    <property type="entry name" value="Acyl-CoA N-acyltransferases (Nat)"/>
    <property type="match status" value="1"/>
</dbReference>
<accession>A0A9E2L0Z6</accession>
<organism evidence="2 3">
    <name type="scientific">Candidatus Treponema excrementipullorum</name>
    <dbReference type="NCBI Taxonomy" id="2838768"/>
    <lineage>
        <taxon>Bacteria</taxon>
        <taxon>Pseudomonadati</taxon>
        <taxon>Spirochaetota</taxon>
        <taxon>Spirochaetia</taxon>
        <taxon>Spirochaetales</taxon>
        <taxon>Treponemataceae</taxon>
        <taxon>Treponema</taxon>
    </lineage>
</organism>
<reference evidence="2" key="1">
    <citation type="journal article" date="2021" name="PeerJ">
        <title>Extensive microbial diversity within the chicken gut microbiome revealed by metagenomics and culture.</title>
        <authorList>
            <person name="Gilroy R."/>
            <person name="Ravi A."/>
            <person name="Getino M."/>
            <person name="Pursley I."/>
            <person name="Horton D.L."/>
            <person name="Alikhan N.F."/>
            <person name="Baker D."/>
            <person name="Gharbi K."/>
            <person name="Hall N."/>
            <person name="Watson M."/>
            <person name="Adriaenssens E.M."/>
            <person name="Foster-Nyarko E."/>
            <person name="Jarju S."/>
            <person name="Secka A."/>
            <person name="Antonio M."/>
            <person name="Oren A."/>
            <person name="Chaudhuri R.R."/>
            <person name="La Ragione R."/>
            <person name="Hildebrand F."/>
            <person name="Pallen M.J."/>
        </authorList>
    </citation>
    <scope>NUCLEOTIDE SEQUENCE</scope>
    <source>
        <strain evidence="2">Gambia15-2214</strain>
    </source>
</reference>
<dbReference type="PANTHER" id="PTHR43072:SF8">
    <property type="entry name" value="ACYLTRANSFERASE FABY-RELATED"/>
    <property type="match status" value="1"/>
</dbReference>
<proteinExistence type="predicted"/>